<comment type="subcellular location">
    <subcellularLocation>
        <location evidence="1">Membrane</location>
        <topology evidence="1">Multi-pass membrane protein</topology>
    </subcellularLocation>
</comment>
<dbReference type="GeneID" id="81603708"/>
<name>A0AAD6BYQ7_9EURO</name>
<feature type="transmembrane region" description="Helical" evidence="5">
    <location>
        <begin position="295"/>
        <end position="319"/>
    </location>
</feature>
<dbReference type="PROSITE" id="PS50850">
    <property type="entry name" value="MFS"/>
    <property type="match status" value="1"/>
</dbReference>
<dbReference type="InterPro" id="IPR020846">
    <property type="entry name" value="MFS_dom"/>
</dbReference>
<feature type="transmembrane region" description="Helical" evidence="5">
    <location>
        <begin position="269"/>
        <end position="289"/>
    </location>
</feature>
<accession>A0AAD6BYQ7</accession>
<sequence length="341" mass="37566">MSPAAAIGSAVVTETFFKKNRALYMGLWTLMVTLGVPFAPLIMGFVSERVDYRWIYWILAIANGVQLIAYLLFGPETRYIPGKVVQNKSSFRRQYLHFERIDPRPLTIHDFLHPLTLSRKVCVALPGLAHAVTFMFGNTLVVVELPALFGEKFGFNSEQLGLQFIGLIVGSVLGEQIGGRFSDFWMRRRSWKLGTNAAPEHRLWIAHLGFVLAIVGLVVFLVRTEQASAGHWNVLPVIGIAIAGAGNQIVTTVLITYAIDCYPEESASIGVIITLIRQILAFVGPFWFTPMFSNVGVAPCSGIVAGLIVALSIVPIGVLQWQGSKWREGKIAYTIDQESGS</sequence>
<dbReference type="GO" id="GO:0005886">
    <property type="term" value="C:plasma membrane"/>
    <property type="evidence" value="ECO:0007669"/>
    <property type="project" value="TreeGrafter"/>
</dbReference>
<dbReference type="RefSeq" id="XP_056762314.1">
    <property type="nucleotide sequence ID" value="XM_056913465.1"/>
</dbReference>
<comment type="caution">
    <text evidence="7">The sequence shown here is derived from an EMBL/GenBank/DDBJ whole genome shotgun (WGS) entry which is preliminary data.</text>
</comment>
<evidence type="ECO:0000256" key="1">
    <source>
        <dbReference type="ARBA" id="ARBA00004141"/>
    </source>
</evidence>
<keyword evidence="4 5" id="KW-0472">Membrane</keyword>
<dbReference type="InterPro" id="IPR036259">
    <property type="entry name" value="MFS_trans_sf"/>
</dbReference>
<feature type="domain" description="Major facilitator superfamily (MFS) profile" evidence="6">
    <location>
        <begin position="1"/>
        <end position="324"/>
    </location>
</feature>
<organism evidence="7 8">
    <name type="scientific">Penicillium daleae</name>
    <dbReference type="NCBI Taxonomy" id="63821"/>
    <lineage>
        <taxon>Eukaryota</taxon>
        <taxon>Fungi</taxon>
        <taxon>Dikarya</taxon>
        <taxon>Ascomycota</taxon>
        <taxon>Pezizomycotina</taxon>
        <taxon>Eurotiomycetes</taxon>
        <taxon>Eurotiomycetidae</taxon>
        <taxon>Eurotiales</taxon>
        <taxon>Aspergillaceae</taxon>
        <taxon>Penicillium</taxon>
    </lineage>
</organism>
<feature type="transmembrane region" description="Helical" evidence="5">
    <location>
        <begin position="121"/>
        <end position="142"/>
    </location>
</feature>
<evidence type="ECO:0000313" key="7">
    <source>
        <dbReference type="EMBL" id="KAJ5439085.1"/>
    </source>
</evidence>
<protein>
    <submittedName>
        <fullName evidence="7">MFS general substrate transporter</fullName>
    </submittedName>
</protein>
<gene>
    <name evidence="7" type="ORF">N7458_010083</name>
</gene>
<evidence type="ECO:0000256" key="4">
    <source>
        <dbReference type="ARBA" id="ARBA00023136"/>
    </source>
</evidence>
<dbReference type="InterPro" id="IPR011701">
    <property type="entry name" value="MFS"/>
</dbReference>
<feature type="transmembrane region" description="Helical" evidence="5">
    <location>
        <begin position="203"/>
        <end position="222"/>
    </location>
</feature>
<evidence type="ECO:0000313" key="8">
    <source>
        <dbReference type="Proteomes" id="UP001213681"/>
    </source>
</evidence>
<feature type="transmembrane region" description="Helical" evidence="5">
    <location>
        <begin position="54"/>
        <end position="73"/>
    </location>
</feature>
<feature type="transmembrane region" description="Helical" evidence="5">
    <location>
        <begin position="22"/>
        <end position="42"/>
    </location>
</feature>
<dbReference type="Proteomes" id="UP001213681">
    <property type="component" value="Unassembled WGS sequence"/>
</dbReference>
<keyword evidence="2 5" id="KW-0812">Transmembrane</keyword>
<dbReference type="Gene3D" id="1.20.1250.20">
    <property type="entry name" value="MFS general substrate transporter like domains"/>
    <property type="match status" value="1"/>
</dbReference>
<evidence type="ECO:0000259" key="6">
    <source>
        <dbReference type="PROSITE" id="PS50850"/>
    </source>
</evidence>
<dbReference type="PANTHER" id="PTHR23502">
    <property type="entry name" value="MAJOR FACILITATOR SUPERFAMILY"/>
    <property type="match status" value="1"/>
</dbReference>
<reference evidence="7" key="2">
    <citation type="journal article" date="2023" name="IMA Fungus">
        <title>Comparative genomic study of the Penicillium genus elucidates a diverse pangenome and 15 lateral gene transfer events.</title>
        <authorList>
            <person name="Petersen C."/>
            <person name="Sorensen T."/>
            <person name="Nielsen M.R."/>
            <person name="Sondergaard T.E."/>
            <person name="Sorensen J.L."/>
            <person name="Fitzpatrick D.A."/>
            <person name="Frisvad J.C."/>
            <person name="Nielsen K.L."/>
        </authorList>
    </citation>
    <scope>NUCLEOTIDE SEQUENCE</scope>
    <source>
        <strain evidence="7">IBT 16125</strain>
    </source>
</reference>
<keyword evidence="8" id="KW-1185">Reference proteome</keyword>
<dbReference type="GO" id="GO:0022857">
    <property type="term" value="F:transmembrane transporter activity"/>
    <property type="evidence" value="ECO:0007669"/>
    <property type="project" value="InterPro"/>
</dbReference>
<dbReference type="PANTHER" id="PTHR23502:SF2">
    <property type="entry name" value="TRANSPORTER, PUTATIVE (AFU_ORTHOLOGUE AFUA_2G08910)-RELATED"/>
    <property type="match status" value="1"/>
</dbReference>
<reference evidence="7" key="1">
    <citation type="submission" date="2022-12" db="EMBL/GenBank/DDBJ databases">
        <authorList>
            <person name="Petersen C."/>
        </authorList>
    </citation>
    <scope>NUCLEOTIDE SEQUENCE</scope>
    <source>
        <strain evidence="7">IBT 16125</strain>
    </source>
</reference>
<dbReference type="SUPFAM" id="SSF103473">
    <property type="entry name" value="MFS general substrate transporter"/>
    <property type="match status" value="1"/>
</dbReference>
<feature type="transmembrane region" description="Helical" evidence="5">
    <location>
        <begin position="162"/>
        <end position="182"/>
    </location>
</feature>
<dbReference type="EMBL" id="JAPVEA010000008">
    <property type="protein sequence ID" value="KAJ5439085.1"/>
    <property type="molecule type" value="Genomic_DNA"/>
</dbReference>
<evidence type="ECO:0000256" key="2">
    <source>
        <dbReference type="ARBA" id="ARBA00022692"/>
    </source>
</evidence>
<evidence type="ECO:0000256" key="5">
    <source>
        <dbReference type="SAM" id="Phobius"/>
    </source>
</evidence>
<feature type="transmembrane region" description="Helical" evidence="5">
    <location>
        <begin position="234"/>
        <end position="257"/>
    </location>
</feature>
<evidence type="ECO:0000256" key="3">
    <source>
        <dbReference type="ARBA" id="ARBA00022989"/>
    </source>
</evidence>
<proteinExistence type="predicted"/>
<keyword evidence="3 5" id="KW-1133">Transmembrane helix</keyword>
<dbReference type="Pfam" id="PF07690">
    <property type="entry name" value="MFS_1"/>
    <property type="match status" value="1"/>
</dbReference>
<dbReference type="AlphaFoldDB" id="A0AAD6BYQ7"/>